<keyword evidence="3" id="KW-1185">Reference proteome</keyword>
<name>A0AAN7B5C8_9PEZI</name>
<evidence type="ECO:0000313" key="2">
    <source>
        <dbReference type="EMBL" id="KAK4210637.1"/>
    </source>
</evidence>
<evidence type="ECO:0000256" key="1">
    <source>
        <dbReference type="SAM" id="MobiDB-lite"/>
    </source>
</evidence>
<dbReference type="AlphaFoldDB" id="A0AAN7B5C8"/>
<organism evidence="2 3">
    <name type="scientific">Rhypophila decipiens</name>
    <dbReference type="NCBI Taxonomy" id="261697"/>
    <lineage>
        <taxon>Eukaryota</taxon>
        <taxon>Fungi</taxon>
        <taxon>Dikarya</taxon>
        <taxon>Ascomycota</taxon>
        <taxon>Pezizomycotina</taxon>
        <taxon>Sordariomycetes</taxon>
        <taxon>Sordariomycetidae</taxon>
        <taxon>Sordariales</taxon>
        <taxon>Naviculisporaceae</taxon>
        <taxon>Rhypophila</taxon>
    </lineage>
</organism>
<evidence type="ECO:0000313" key="3">
    <source>
        <dbReference type="Proteomes" id="UP001301769"/>
    </source>
</evidence>
<gene>
    <name evidence="2" type="ORF">QBC37DRAFT_321868</name>
</gene>
<proteinExistence type="predicted"/>
<dbReference type="EMBL" id="MU858170">
    <property type="protein sequence ID" value="KAK4210637.1"/>
    <property type="molecule type" value="Genomic_DNA"/>
</dbReference>
<feature type="region of interest" description="Disordered" evidence="1">
    <location>
        <begin position="1"/>
        <end position="73"/>
    </location>
</feature>
<dbReference type="Proteomes" id="UP001301769">
    <property type="component" value="Unassembled WGS sequence"/>
</dbReference>
<reference evidence="2" key="2">
    <citation type="submission" date="2023-05" db="EMBL/GenBank/DDBJ databases">
        <authorList>
            <consortium name="Lawrence Berkeley National Laboratory"/>
            <person name="Steindorff A."/>
            <person name="Hensen N."/>
            <person name="Bonometti L."/>
            <person name="Westerberg I."/>
            <person name="Brannstrom I.O."/>
            <person name="Guillou S."/>
            <person name="Cros-Aarteil S."/>
            <person name="Calhoun S."/>
            <person name="Haridas S."/>
            <person name="Kuo A."/>
            <person name="Mondo S."/>
            <person name="Pangilinan J."/>
            <person name="Riley R."/>
            <person name="Labutti K."/>
            <person name="Andreopoulos B."/>
            <person name="Lipzen A."/>
            <person name="Chen C."/>
            <person name="Yanf M."/>
            <person name="Daum C."/>
            <person name="Ng V."/>
            <person name="Clum A."/>
            <person name="Ohm R."/>
            <person name="Martin F."/>
            <person name="Silar P."/>
            <person name="Natvig D."/>
            <person name="Lalanne C."/>
            <person name="Gautier V."/>
            <person name="Ament-Velasquez S.L."/>
            <person name="Kruys A."/>
            <person name="Hutchinson M.I."/>
            <person name="Powell A.J."/>
            <person name="Barry K."/>
            <person name="Miller A.N."/>
            <person name="Grigoriev I.V."/>
            <person name="Debuchy R."/>
            <person name="Gladieux P."/>
            <person name="Thoren M.H."/>
            <person name="Johannesson H."/>
        </authorList>
    </citation>
    <scope>NUCLEOTIDE SEQUENCE</scope>
    <source>
        <strain evidence="2">PSN293</strain>
    </source>
</reference>
<feature type="compositionally biased region" description="Basic and acidic residues" evidence="1">
    <location>
        <begin position="28"/>
        <end position="48"/>
    </location>
</feature>
<comment type="caution">
    <text evidence="2">The sequence shown here is derived from an EMBL/GenBank/DDBJ whole genome shotgun (WGS) entry which is preliminary data.</text>
</comment>
<accession>A0AAN7B5C8</accession>
<protein>
    <submittedName>
        <fullName evidence="2">Uncharacterized protein</fullName>
    </submittedName>
</protein>
<sequence length="73" mass="7427">MPRNGDGSSDNAIPKDLPNIIHGAGPENPDHVDRADKTAPLPEHDKGLGLEGANSSAGDSKGKDQGGRGSTNN</sequence>
<feature type="compositionally biased region" description="Polar residues" evidence="1">
    <location>
        <begin position="1"/>
        <end position="11"/>
    </location>
</feature>
<reference evidence="2" key="1">
    <citation type="journal article" date="2023" name="Mol. Phylogenet. Evol.">
        <title>Genome-scale phylogeny and comparative genomics of the fungal order Sordariales.</title>
        <authorList>
            <person name="Hensen N."/>
            <person name="Bonometti L."/>
            <person name="Westerberg I."/>
            <person name="Brannstrom I.O."/>
            <person name="Guillou S."/>
            <person name="Cros-Aarteil S."/>
            <person name="Calhoun S."/>
            <person name="Haridas S."/>
            <person name="Kuo A."/>
            <person name="Mondo S."/>
            <person name="Pangilinan J."/>
            <person name="Riley R."/>
            <person name="LaButti K."/>
            <person name="Andreopoulos B."/>
            <person name="Lipzen A."/>
            <person name="Chen C."/>
            <person name="Yan M."/>
            <person name="Daum C."/>
            <person name="Ng V."/>
            <person name="Clum A."/>
            <person name="Steindorff A."/>
            <person name="Ohm R.A."/>
            <person name="Martin F."/>
            <person name="Silar P."/>
            <person name="Natvig D.O."/>
            <person name="Lalanne C."/>
            <person name="Gautier V."/>
            <person name="Ament-Velasquez S.L."/>
            <person name="Kruys A."/>
            <person name="Hutchinson M.I."/>
            <person name="Powell A.J."/>
            <person name="Barry K."/>
            <person name="Miller A.N."/>
            <person name="Grigoriev I.V."/>
            <person name="Debuchy R."/>
            <person name="Gladieux P."/>
            <person name="Hiltunen Thoren M."/>
            <person name="Johannesson H."/>
        </authorList>
    </citation>
    <scope>NUCLEOTIDE SEQUENCE</scope>
    <source>
        <strain evidence="2">PSN293</strain>
    </source>
</reference>